<accession>A0AAV6UK71</accession>
<evidence type="ECO:0000313" key="1">
    <source>
        <dbReference type="EMBL" id="KAG8184611.1"/>
    </source>
</evidence>
<name>A0AAV6UK71_9ARAC</name>
<organism evidence="1 2">
    <name type="scientific">Oedothorax gibbosus</name>
    <dbReference type="NCBI Taxonomy" id="931172"/>
    <lineage>
        <taxon>Eukaryota</taxon>
        <taxon>Metazoa</taxon>
        <taxon>Ecdysozoa</taxon>
        <taxon>Arthropoda</taxon>
        <taxon>Chelicerata</taxon>
        <taxon>Arachnida</taxon>
        <taxon>Araneae</taxon>
        <taxon>Araneomorphae</taxon>
        <taxon>Entelegynae</taxon>
        <taxon>Araneoidea</taxon>
        <taxon>Linyphiidae</taxon>
        <taxon>Erigoninae</taxon>
        <taxon>Oedothorax</taxon>
    </lineage>
</organism>
<gene>
    <name evidence="1" type="ORF">JTE90_005222</name>
</gene>
<reference evidence="1 2" key="1">
    <citation type="journal article" date="2022" name="Nat. Ecol. Evol.">
        <title>A masculinizing supergene underlies an exaggerated male reproductive morph in a spider.</title>
        <authorList>
            <person name="Hendrickx F."/>
            <person name="De Corte Z."/>
            <person name="Sonet G."/>
            <person name="Van Belleghem S.M."/>
            <person name="Kostlbacher S."/>
            <person name="Vangestel C."/>
        </authorList>
    </citation>
    <scope>NUCLEOTIDE SEQUENCE [LARGE SCALE GENOMIC DNA]</scope>
    <source>
        <strain evidence="1">W744_W776</strain>
    </source>
</reference>
<dbReference type="AlphaFoldDB" id="A0AAV6UK71"/>
<sequence length="154" mass="16650">MLALTEVKQYLDGDKVNKLTKRIWFLESGLGDKQVLSTDINGNPFASRSSRSSNLASFVSSTLMDYSSGGGANDATKNKWTRRNNKGVLSENIAGHRGRDDIDSLLQFINSSDKKAKGGQVDQKKALVKSKSGCICSFAPPPVRVISPIDAKGE</sequence>
<keyword evidence="2" id="KW-1185">Reference proteome</keyword>
<protein>
    <submittedName>
        <fullName evidence="1">Uncharacterized protein</fullName>
    </submittedName>
</protein>
<dbReference type="EMBL" id="JAFNEN010000368">
    <property type="protein sequence ID" value="KAG8184611.1"/>
    <property type="molecule type" value="Genomic_DNA"/>
</dbReference>
<comment type="caution">
    <text evidence="1">The sequence shown here is derived from an EMBL/GenBank/DDBJ whole genome shotgun (WGS) entry which is preliminary data.</text>
</comment>
<evidence type="ECO:0000313" key="2">
    <source>
        <dbReference type="Proteomes" id="UP000827092"/>
    </source>
</evidence>
<proteinExistence type="predicted"/>
<dbReference type="Proteomes" id="UP000827092">
    <property type="component" value="Unassembled WGS sequence"/>
</dbReference>